<dbReference type="EMBL" id="RWJN01000391">
    <property type="protein sequence ID" value="TCD62232.1"/>
    <property type="molecule type" value="Genomic_DNA"/>
</dbReference>
<dbReference type="Pfam" id="PF24681">
    <property type="entry name" value="Kelch_KLHDC2_KLHL20_DRC7"/>
    <property type="match status" value="1"/>
</dbReference>
<proteinExistence type="predicted"/>
<keyword evidence="5" id="KW-1185">Reference proteome</keyword>
<accession>A0A4R0R4M6</accession>
<sequence>MSRGNPALLPAESAVLPSPSSSSRFGLLIVLIVPDVFDDLSYPFSAALFAISLGFNLPSYTIPPSYLPSALESDSLLSSRYFIKLTPILTIVTVFFSPLHSLDNSSGQTEILFIHHSPMGVVDSPRLHSLQDVPEDVSISAGRSSSPHPGSLYMHPSMSGSTSTFKGTSAVGSSVAASASTSSLSSVTSPTRPLIGPRNPSSLRTSSANSLVQHPLEAGATTPTSATTPTNGVASALTHPAKDPVEIAHGIDQGERPVVGQGVEEQTTACGAGRRQVLKRGGERRLEDEEQAVPVFADARSPSPGSSGDTHVLESRTGVRADAGERDAVAWIFGGCDERGCWKDIWCFNTETMQWSHPEMYGDIPPPCRAHTATLVDRRLVFFGGGEGPVYRNDIYILDTVTRRWQQPKFPKHVRLPPPRRAHTSVFFRNKVWIFGGGNGTQALNDLWTLDVGAVSVEKMRWEEVETKGKKPTARGYHTANLVGNVMVVMGGSDGRECFSDIWCLNLETFIWSQVRLDVSHRRLSHTATQVGSYLYIWGGHDGTQYTSDLLLFNLVALAFESRTISGKPPAPRGYHATIIADSRLFVVGGFNGNEVFEDVHILDLAGAAYLPQVTSFKIDVD</sequence>
<evidence type="ECO:0000256" key="2">
    <source>
        <dbReference type="ARBA" id="ARBA00022737"/>
    </source>
</evidence>
<dbReference type="Gene3D" id="2.120.10.80">
    <property type="entry name" value="Kelch-type beta propeller"/>
    <property type="match status" value="2"/>
</dbReference>
<dbReference type="PANTHER" id="PTHR46093:SF18">
    <property type="entry name" value="FIBRONECTIN TYPE-III DOMAIN-CONTAINING PROTEIN"/>
    <property type="match status" value="1"/>
</dbReference>
<feature type="compositionally biased region" description="Polar residues" evidence="3">
    <location>
        <begin position="199"/>
        <end position="208"/>
    </location>
</feature>
<feature type="region of interest" description="Disordered" evidence="3">
    <location>
        <begin position="279"/>
        <end position="315"/>
    </location>
</feature>
<keyword evidence="2" id="KW-0677">Repeat</keyword>
<evidence type="ECO:0000313" key="4">
    <source>
        <dbReference type="EMBL" id="TCD62232.1"/>
    </source>
</evidence>
<protein>
    <recommendedName>
        <fullName evidence="6">Leucine-zipper-like transcriptional regulator 1</fullName>
    </recommendedName>
</protein>
<feature type="compositionally biased region" description="Low complexity" evidence="3">
    <location>
        <begin position="168"/>
        <end position="189"/>
    </location>
</feature>
<name>A0A4R0R4M6_9APHY</name>
<evidence type="ECO:0000313" key="5">
    <source>
        <dbReference type="Proteomes" id="UP000292702"/>
    </source>
</evidence>
<dbReference type="InterPro" id="IPR015915">
    <property type="entry name" value="Kelch-typ_b-propeller"/>
</dbReference>
<dbReference type="AlphaFoldDB" id="A0A4R0R4M6"/>
<evidence type="ECO:0000256" key="3">
    <source>
        <dbReference type="SAM" id="MobiDB-lite"/>
    </source>
</evidence>
<gene>
    <name evidence="4" type="ORF">EIP91_007211</name>
</gene>
<evidence type="ECO:0000256" key="1">
    <source>
        <dbReference type="ARBA" id="ARBA00022441"/>
    </source>
</evidence>
<dbReference type="OrthoDB" id="10251809at2759"/>
<dbReference type="Proteomes" id="UP000292702">
    <property type="component" value="Unassembled WGS sequence"/>
</dbReference>
<evidence type="ECO:0008006" key="6">
    <source>
        <dbReference type="Google" id="ProtNLM"/>
    </source>
</evidence>
<organism evidence="4 5">
    <name type="scientific">Steccherinum ochraceum</name>
    <dbReference type="NCBI Taxonomy" id="92696"/>
    <lineage>
        <taxon>Eukaryota</taxon>
        <taxon>Fungi</taxon>
        <taxon>Dikarya</taxon>
        <taxon>Basidiomycota</taxon>
        <taxon>Agaricomycotina</taxon>
        <taxon>Agaricomycetes</taxon>
        <taxon>Polyporales</taxon>
        <taxon>Steccherinaceae</taxon>
        <taxon>Steccherinum</taxon>
    </lineage>
</organism>
<reference evidence="4 5" key="1">
    <citation type="submission" date="2018-11" db="EMBL/GenBank/DDBJ databases">
        <title>Genome assembly of Steccherinum ochraceum LE-BIN_3174, the white-rot fungus of the Steccherinaceae family (The Residual Polyporoid clade, Polyporales, Basidiomycota).</title>
        <authorList>
            <person name="Fedorova T.V."/>
            <person name="Glazunova O.A."/>
            <person name="Landesman E.O."/>
            <person name="Moiseenko K.V."/>
            <person name="Psurtseva N.V."/>
            <person name="Savinova O.S."/>
            <person name="Shakhova N.V."/>
            <person name="Tyazhelova T.V."/>
            <person name="Vasina D.V."/>
        </authorList>
    </citation>
    <scope>NUCLEOTIDE SEQUENCE [LARGE SCALE GENOMIC DNA]</scope>
    <source>
        <strain evidence="4 5">LE-BIN_3174</strain>
    </source>
</reference>
<dbReference type="SUPFAM" id="SSF117281">
    <property type="entry name" value="Kelch motif"/>
    <property type="match status" value="1"/>
</dbReference>
<comment type="caution">
    <text evidence="4">The sequence shown here is derived from an EMBL/GenBank/DDBJ whole genome shotgun (WGS) entry which is preliminary data.</text>
</comment>
<dbReference type="STRING" id="92696.A0A4R0R4M6"/>
<keyword evidence="1" id="KW-0880">Kelch repeat</keyword>
<dbReference type="PANTHER" id="PTHR46093">
    <property type="entry name" value="ACYL-COA-BINDING DOMAIN-CONTAINING PROTEIN 5"/>
    <property type="match status" value="1"/>
</dbReference>
<feature type="compositionally biased region" description="Polar residues" evidence="3">
    <location>
        <begin position="158"/>
        <end position="167"/>
    </location>
</feature>
<feature type="region of interest" description="Disordered" evidence="3">
    <location>
        <begin position="136"/>
        <end position="208"/>
    </location>
</feature>